<gene>
    <name evidence="2" type="ORF">ACFSBK_06000</name>
</gene>
<dbReference type="EMBL" id="JBHUFF010000013">
    <property type="protein sequence ID" value="MFD1799402.1"/>
    <property type="molecule type" value="Genomic_DNA"/>
</dbReference>
<feature type="domain" description="Bro-N" evidence="1">
    <location>
        <begin position="1"/>
        <end position="105"/>
    </location>
</feature>
<dbReference type="Proteomes" id="UP001597285">
    <property type="component" value="Unassembled WGS sequence"/>
</dbReference>
<dbReference type="Pfam" id="PF10552">
    <property type="entry name" value="ORF6C"/>
    <property type="match status" value="1"/>
</dbReference>
<protein>
    <submittedName>
        <fullName evidence="2">BRO family protein</fullName>
    </submittedName>
</protein>
<dbReference type="Pfam" id="PF02498">
    <property type="entry name" value="Bro-N"/>
    <property type="match status" value="1"/>
</dbReference>
<dbReference type="PANTHER" id="PTHR36180:SF2">
    <property type="entry name" value="BRO FAMILY PROTEIN"/>
    <property type="match status" value="1"/>
</dbReference>
<dbReference type="PANTHER" id="PTHR36180">
    <property type="entry name" value="DNA-BINDING PROTEIN-RELATED-RELATED"/>
    <property type="match status" value="1"/>
</dbReference>
<dbReference type="RefSeq" id="WP_058918404.1">
    <property type="nucleotide sequence ID" value="NZ_JBHSQC010000025.1"/>
</dbReference>
<evidence type="ECO:0000313" key="2">
    <source>
        <dbReference type="EMBL" id="MFD1799402.1"/>
    </source>
</evidence>
<keyword evidence="3" id="KW-1185">Reference proteome</keyword>
<name>A0ABW4NR73_9LACT</name>
<accession>A0ABW4NR73</accession>
<sequence length="235" mass="27062">MSVIEIFNFEASAVRTKLIDEEPWFVGKDIAEILGYSEPHKAIQRHVDEEDRMKHPIPTTSGTQEMFLVNESGMYGLVFGSKMPNATKFKRWVTNEVLPSIRKTGGYQIPKDPMSALKLMFQATEETKEDVEEVKKRVYNLEENSSLSPGEYNYLSRRISQRVFQVGRDRSYNMNKKQKSELFKALNSEISSITGVKTRSQLKNKHFNSVIDFIDDWEPSKATTVVVKQLELEVI</sequence>
<comment type="caution">
    <text evidence="2">The sequence shown here is derived from an EMBL/GenBank/DDBJ whole genome shotgun (WGS) entry which is preliminary data.</text>
</comment>
<dbReference type="SMART" id="SM01040">
    <property type="entry name" value="Bro-N"/>
    <property type="match status" value="1"/>
</dbReference>
<evidence type="ECO:0000259" key="1">
    <source>
        <dbReference type="PROSITE" id="PS51750"/>
    </source>
</evidence>
<reference evidence="3" key="1">
    <citation type="journal article" date="2019" name="Int. J. Syst. Evol. Microbiol.">
        <title>The Global Catalogue of Microorganisms (GCM) 10K type strain sequencing project: providing services to taxonomists for standard genome sequencing and annotation.</title>
        <authorList>
            <consortium name="The Broad Institute Genomics Platform"/>
            <consortium name="The Broad Institute Genome Sequencing Center for Infectious Disease"/>
            <person name="Wu L."/>
            <person name="Ma J."/>
        </authorList>
    </citation>
    <scope>NUCLEOTIDE SEQUENCE [LARGE SCALE GENOMIC DNA]</scope>
    <source>
        <strain evidence="3">KCTC 42143</strain>
    </source>
</reference>
<evidence type="ECO:0000313" key="3">
    <source>
        <dbReference type="Proteomes" id="UP001597285"/>
    </source>
</evidence>
<dbReference type="PROSITE" id="PS51750">
    <property type="entry name" value="BRO_N"/>
    <property type="match status" value="1"/>
</dbReference>
<proteinExistence type="predicted"/>
<dbReference type="InterPro" id="IPR003497">
    <property type="entry name" value="BRO_N_domain"/>
</dbReference>
<organism evidence="2 3">
    <name type="scientific">Carnobacterium antarcticum</name>
    <dbReference type="NCBI Taxonomy" id="2126436"/>
    <lineage>
        <taxon>Bacteria</taxon>
        <taxon>Bacillati</taxon>
        <taxon>Bacillota</taxon>
        <taxon>Bacilli</taxon>
        <taxon>Lactobacillales</taxon>
        <taxon>Carnobacteriaceae</taxon>
        <taxon>Carnobacterium</taxon>
    </lineage>
</organism>
<dbReference type="InterPro" id="IPR018878">
    <property type="entry name" value="ORF6C_dom"/>
</dbReference>